<evidence type="ECO:0000259" key="12">
    <source>
        <dbReference type="PROSITE" id="PS50113"/>
    </source>
</evidence>
<dbReference type="Proteomes" id="UP000297839">
    <property type="component" value="Unassembled WGS sequence"/>
</dbReference>
<dbReference type="AlphaFoldDB" id="A0A4Z0C8M9"/>
<dbReference type="SMART" id="SM00388">
    <property type="entry name" value="HisKA"/>
    <property type="match status" value="1"/>
</dbReference>
<dbReference type="Gene3D" id="3.30.450.20">
    <property type="entry name" value="PAS domain"/>
    <property type="match status" value="2"/>
</dbReference>
<dbReference type="InterPro" id="IPR004358">
    <property type="entry name" value="Sig_transdc_His_kin-like_C"/>
</dbReference>
<evidence type="ECO:0000256" key="1">
    <source>
        <dbReference type="ARBA" id="ARBA00000085"/>
    </source>
</evidence>
<evidence type="ECO:0000256" key="5">
    <source>
        <dbReference type="ARBA" id="ARBA00022679"/>
    </source>
</evidence>
<keyword evidence="4" id="KW-0597">Phosphoprotein</keyword>
<evidence type="ECO:0000256" key="8">
    <source>
        <dbReference type="SAM" id="Phobius"/>
    </source>
</evidence>
<dbReference type="PRINTS" id="PR00344">
    <property type="entry name" value="BCTRLSENSOR"/>
</dbReference>
<comment type="caution">
    <text evidence="13">The sequence shown here is derived from an EMBL/GenBank/DDBJ whole genome shotgun (WGS) entry which is preliminary data.</text>
</comment>
<keyword evidence="9" id="KW-0732">Signal</keyword>
<dbReference type="PROSITE" id="PS50113">
    <property type="entry name" value="PAC"/>
    <property type="match status" value="2"/>
</dbReference>
<accession>A0A4Z0C8M9</accession>
<keyword evidence="14" id="KW-1185">Reference proteome</keyword>
<dbReference type="InterPro" id="IPR001610">
    <property type="entry name" value="PAC"/>
</dbReference>
<feature type="transmembrane region" description="Helical" evidence="8">
    <location>
        <begin position="189"/>
        <end position="208"/>
    </location>
</feature>
<feature type="transmembrane region" description="Helical" evidence="8">
    <location>
        <begin position="307"/>
        <end position="328"/>
    </location>
</feature>
<dbReference type="InterPro" id="IPR035965">
    <property type="entry name" value="PAS-like_dom_sf"/>
</dbReference>
<dbReference type="NCBIfam" id="TIGR00229">
    <property type="entry name" value="sensory_box"/>
    <property type="match status" value="2"/>
</dbReference>
<dbReference type="SMART" id="SM00086">
    <property type="entry name" value="PAC"/>
    <property type="match status" value="2"/>
</dbReference>
<dbReference type="Pfam" id="PF08448">
    <property type="entry name" value="PAS_4"/>
    <property type="match status" value="1"/>
</dbReference>
<comment type="catalytic activity">
    <reaction evidence="1">
        <text>ATP + protein L-histidine = ADP + protein N-phospho-L-histidine.</text>
        <dbReference type="EC" id="2.7.13.3"/>
    </reaction>
</comment>
<dbReference type="SMART" id="SM00091">
    <property type="entry name" value="PAS"/>
    <property type="match status" value="2"/>
</dbReference>
<dbReference type="InterPro" id="IPR011623">
    <property type="entry name" value="7TMR_DISM_rcpt_extracell_dom1"/>
</dbReference>
<feature type="transmembrane region" description="Helical" evidence="8">
    <location>
        <begin position="283"/>
        <end position="301"/>
    </location>
</feature>
<dbReference type="CDD" id="cd00130">
    <property type="entry name" value="PAS"/>
    <property type="match status" value="2"/>
</dbReference>
<dbReference type="OrthoDB" id="8807260at2"/>
<keyword evidence="5" id="KW-0808">Transferase</keyword>
<evidence type="ECO:0000256" key="4">
    <source>
        <dbReference type="ARBA" id="ARBA00022553"/>
    </source>
</evidence>
<dbReference type="InterPro" id="IPR003594">
    <property type="entry name" value="HATPase_dom"/>
</dbReference>
<dbReference type="Gene3D" id="2.60.40.2380">
    <property type="match status" value="1"/>
</dbReference>
<feature type="transmembrane region" description="Helical" evidence="8">
    <location>
        <begin position="215"/>
        <end position="240"/>
    </location>
</feature>
<dbReference type="Pfam" id="PF02518">
    <property type="entry name" value="HATPase_c"/>
    <property type="match status" value="1"/>
</dbReference>
<dbReference type="InterPro" id="IPR036890">
    <property type="entry name" value="HATPase_C_sf"/>
</dbReference>
<dbReference type="PANTHER" id="PTHR43711">
    <property type="entry name" value="TWO-COMPONENT HISTIDINE KINASE"/>
    <property type="match status" value="1"/>
</dbReference>
<dbReference type="EC" id="2.7.13.3" evidence="3"/>
<protein>
    <recommendedName>
        <fullName evidence="3">histidine kinase</fullName>
        <ecNumber evidence="3">2.7.13.3</ecNumber>
    </recommendedName>
</protein>
<evidence type="ECO:0000256" key="3">
    <source>
        <dbReference type="ARBA" id="ARBA00012438"/>
    </source>
</evidence>
<feature type="domain" description="Histidine kinase" evidence="10">
    <location>
        <begin position="689"/>
        <end position="906"/>
    </location>
</feature>
<dbReference type="Pfam" id="PF07696">
    <property type="entry name" value="7TMR-DISMED2"/>
    <property type="match status" value="1"/>
</dbReference>
<dbReference type="SUPFAM" id="SSF55785">
    <property type="entry name" value="PYP-like sensor domain (PAS domain)"/>
    <property type="match status" value="2"/>
</dbReference>
<dbReference type="Pfam" id="PF13426">
    <property type="entry name" value="PAS_9"/>
    <property type="match status" value="1"/>
</dbReference>
<dbReference type="InterPro" id="IPR003661">
    <property type="entry name" value="HisK_dim/P_dom"/>
</dbReference>
<evidence type="ECO:0000256" key="6">
    <source>
        <dbReference type="ARBA" id="ARBA00022777"/>
    </source>
</evidence>
<dbReference type="RefSeq" id="WP_135247911.1">
    <property type="nucleotide sequence ID" value="NZ_SMLK01000001.1"/>
</dbReference>
<feature type="transmembrane region" description="Helical" evidence="8">
    <location>
        <begin position="246"/>
        <end position="271"/>
    </location>
</feature>
<evidence type="ECO:0000256" key="2">
    <source>
        <dbReference type="ARBA" id="ARBA00004429"/>
    </source>
</evidence>
<dbReference type="Pfam" id="PF07695">
    <property type="entry name" value="7TMR-DISM_7TM"/>
    <property type="match status" value="1"/>
</dbReference>
<dbReference type="InterPro" id="IPR000014">
    <property type="entry name" value="PAS"/>
</dbReference>
<dbReference type="PANTHER" id="PTHR43711:SF26">
    <property type="entry name" value="SENSOR HISTIDINE KINASE RCSC"/>
    <property type="match status" value="1"/>
</dbReference>
<keyword evidence="8" id="KW-0472">Membrane</keyword>
<keyword evidence="6" id="KW-0418">Kinase</keyword>
<name>A0A4Z0C8M9_9BURK</name>
<sequence>MSRFARSLFAVLLLLAAWQSRADTVMLGDEPSYPLSRSFSYLEDAGGMLQLEDVLRPDTQAKFKPLAPLGPGPNFGLTRSAFWLKVSLDVPAGVPRDWLLEVAYPPLDHINLFSPDQAFGFQQQVGGDNEPFAARELPHRNHVFPVRVYPGTSSTIYLRVQSEGTVSAPVRLWQPRALWAHDQQTYATLALYFGLLGGLLLYNLLLWVSVRDRAYLVYVAFVASMGVGQAALSGLGAQFLWPEWTWWTGVSVPVGLSAAAILGLQFARSFLSSAARMPKLDKVLLAQMAGWGIALLAALSVLHVAAWMVTVLAVVSVATMAAIGYISIRREYAGARWFFTAWAMLLLGVGLLSLHDTGVLPSNALTSNALLIGSALEMVLLSFALGDRINVARRFKEQAQARIAAEHAMVEVLSESQERLKQVLEEREVILENSLVGIAFLTPQGRFKWANKAMLDIFGADRNSIISMEPFYESREQYLRVGHEVAAAVARGDVYERELPVRRIDGTRIWIQLSGKAASRSDLALGTVWGIMDITERKQLEEQLRSTMSEREAILNNAVMGIVLSVNRRHEWVNEKFAQMLGYPRQILIGQSSMYIHPDEESWLRFGVEARAALIATNGYTHERRLRRRNGELFWVEMGGSCVRPHDPDSGVIWTFLDITEKKKSADEVREALEQQKALNELRTRFVAMTSHEFRTPLAAILSAEEVLRHYGDRLPQSERLATLDDIASGVQRMSRMMDRILLLGQADARMLDFVPGSVDLPGLCRKLVEEARAQHPDTRCEVSARWAAGVGQGQFDEKLLRHIFGNLLSNAVKYSPAGGKVLLTVRPEGREMVFEVADQGIGIPAEEVQHLFESFHRASNVGAIQGTGLGLAIVKNAVEVHHGRIEVHSELGRGTRFIVRLPLQPEPVAAA</sequence>
<evidence type="ECO:0000256" key="7">
    <source>
        <dbReference type="ARBA" id="ARBA00023012"/>
    </source>
</evidence>
<feature type="chain" id="PRO_5021433093" description="histidine kinase" evidence="9">
    <location>
        <begin position="23"/>
        <end position="912"/>
    </location>
</feature>
<proteinExistence type="predicted"/>
<gene>
    <name evidence="13" type="ORF">EZ216_02060</name>
</gene>
<dbReference type="Gene3D" id="1.10.287.130">
    <property type="match status" value="1"/>
</dbReference>
<dbReference type="InterPro" id="IPR000700">
    <property type="entry name" value="PAS-assoc_C"/>
</dbReference>
<feature type="domain" description="PAS" evidence="11">
    <location>
        <begin position="573"/>
        <end position="600"/>
    </location>
</feature>
<keyword evidence="8" id="KW-0812">Transmembrane</keyword>
<dbReference type="GO" id="GO:0000155">
    <property type="term" value="F:phosphorelay sensor kinase activity"/>
    <property type="evidence" value="ECO:0007669"/>
    <property type="project" value="InterPro"/>
</dbReference>
<reference evidence="13 14" key="1">
    <citation type="submission" date="2019-03" db="EMBL/GenBank/DDBJ databases">
        <title>Ramlibacter sp. 18x22-1, whole genome shotgun sequence.</title>
        <authorList>
            <person name="Zhang X."/>
            <person name="Feng G."/>
            <person name="Zhu H."/>
        </authorList>
    </citation>
    <scope>NUCLEOTIDE SEQUENCE [LARGE SCALE GENOMIC DNA]</scope>
    <source>
        <strain evidence="13 14">18x22-1</strain>
    </source>
</reference>
<keyword evidence="8" id="KW-1133">Transmembrane helix</keyword>
<dbReference type="FunFam" id="3.30.565.10:FF:000006">
    <property type="entry name" value="Sensor histidine kinase WalK"/>
    <property type="match status" value="1"/>
</dbReference>
<dbReference type="SUPFAM" id="SSF47384">
    <property type="entry name" value="Homodimeric domain of signal transducing histidine kinase"/>
    <property type="match status" value="1"/>
</dbReference>
<evidence type="ECO:0000313" key="14">
    <source>
        <dbReference type="Proteomes" id="UP000297839"/>
    </source>
</evidence>
<dbReference type="InterPro" id="IPR050736">
    <property type="entry name" value="Sensor_HK_Regulatory"/>
</dbReference>
<dbReference type="InterPro" id="IPR011622">
    <property type="entry name" value="7TMR_DISM_rcpt_extracell_dom2"/>
</dbReference>
<evidence type="ECO:0000313" key="13">
    <source>
        <dbReference type="EMBL" id="TFZ07973.1"/>
    </source>
</evidence>
<comment type="subcellular location">
    <subcellularLocation>
        <location evidence="2">Cell inner membrane</location>
        <topology evidence="2">Multi-pass membrane protein</topology>
    </subcellularLocation>
</comment>
<feature type="domain" description="PAC" evidence="12">
    <location>
        <begin position="495"/>
        <end position="546"/>
    </location>
</feature>
<dbReference type="Pfam" id="PF00512">
    <property type="entry name" value="HisKA"/>
    <property type="match status" value="1"/>
</dbReference>
<dbReference type="PROSITE" id="PS50112">
    <property type="entry name" value="PAS"/>
    <property type="match status" value="1"/>
</dbReference>
<keyword evidence="7" id="KW-0902">Two-component regulatory system</keyword>
<evidence type="ECO:0000259" key="10">
    <source>
        <dbReference type="PROSITE" id="PS50109"/>
    </source>
</evidence>
<dbReference type="InterPro" id="IPR013656">
    <property type="entry name" value="PAS_4"/>
</dbReference>
<dbReference type="PROSITE" id="PS50109">
    <property type="entry name" value="HIS_KIN"/>
    <property type="match status" value="1"/>
</dbReference>
<dbReference type="InterPro" id="IPR005467">
    <property type="entry name" value="His_kinase_dom"/>
</dbReference>
<dbReference type="EMBL" id="SMLK01000001">
    <property type="protein sequence ID" value="TFZ07973.1"/>
    <property type="molecule type" value="Genomic_DNA"/>
</dbReference>
<dbReference type="InterPro" id="IPR036097">
    <property type="entry name" value="HisK_dim/P_sf"/>
</dbReference>
<feature type="transmembrane region" description="Helical" evidence="8">
    <location>
        <begin position="366"/>
        <end position="386"/>
    </location>
</feature>
<feature type="domain" description="PAC" evidence="12">
    <location>
        <begin position="620"/>
        <end position="671"/>
    </location>
</feature>
<dbReference type="Gene3D" id="3.30.565.10">
    <property type="entry name" value="Histidine kinase-like ATPase, C-terminal domain"/>
    <property type="match status" value="1"/>
</dbReference>
<evidence type="ECO:0000259" key="11">
    <source>
        <dbReference type="PROSITE" id="PS50112"/>
    </source>
</evidence>
<evidence type="ECO:0000256" key="9">
    <source>
        <dbReference type="SAM" id="SignalP"/>
    </source>
</evidence>
<organism evidence="13 14">
    <name type="scientific">Ramlibacter humi</name>
    <dbReference type="NCBI Taxonomy" id="2530451"/>
    <lineage>
        <taxon>Bacteria</taxon>
        <taxon>Pseudomonadati</taxon>
        <taxon>Pseudomonadota</taxon>
        <taxon>Betaproteobacteria</taxon>
        <taxon>Burkholderiales</taxon>
        <taxon>Comamonadaceae</taxon>
        <taxon>Ramlibacter</taxon>
    </lineage>
</organism>
<feature type="signal peptide" evidence="9">
    <location>
        <begin position="1"/>
        <end position="22"/>
    </location>
</feature>
<dbReference type="GO" id="GO:0005886">
    <property type="term" value="C:plasma membrane"/>
    <property type="evidence" value="ECO:0007669"/>
    <property type="project" value="UniProtKB-SubCell"/>
</dbReference>
<dbReference type="SUPFAM" id="SSF55874">
    <property type="entry name" value="ATPase domain of HSP90 chaperone/DNA topoisomerase II/histidine kinase"/>
    <property type="match status" value="1"/>
</dbReference>
<dbReference type="CDD" id="cd00075">
    <property type="entry name" value="HATPase"/>
    <property type="match status" value="1"/>
</dbReference>
<feature type="transmembrane region" description="Helical" evidence="8">
    <location>
        <begin position="335"/>
        <end position="354"/>
    </location>
</feature>
<dbReference type="SMART" id="SM00387">
    <property type="entry name" value="HATPase_c"/>
    <property type="match status" value="1"/>
</dbReference>
<dbReference type="CDD" id="cd00082">
    <property type="entry name" value="HisKA"/>
    <property type="match status" value="1"/>
</dbReference>